<dbReference type="PANTHER" id="PTHR13774:SF17">
    <property type="entry name" value="PHENAZINE BIOSYNTHESIS-LIKE DOMAIN-CONTAINING PROTEIN"/>
    <property type="match status" value="1"/>
</dbReference>
<evidence type="ECO:0000313" key="4">
    <source>
        <dbReference type="Proteomes" id="UP000664357"/>
    </source>
</evidence>
<keyword evidence="2" id="KW-0413">Isomerase</keyword>
<comment type="similarity">
    <text evidence="1">Belongs to the PhzF family.</text>
</comment>
<reference evidence="3 4" key="1">
    <citation type="submission" date="2024-02" db="EMBL/GenBank/DDBJ databases">
        <title>The Genome Sequence of Enterococcus sp. DIV0159.</title>
        <authorList>
            <person name="Earl A."/>
            <person name="Manson A."/>
            <person name="Gilmore M."/>
            <person name="Sanders J."/>
            <person name="Shea T."/>
            <person name="Howe W."/>
            <person name="Livny J."/>
            <person name="Cuomo C."/>
            <person name="Neafsey D."/>
            <person name="Birren B."/>
        </authorList>
    </citation>
    <scope>NUCLEOTIDE SEQUENCE [LARGE SCALE GENOMIC DNA]</scope>
    <source>
        <strain evidence="3 4">665A</strain>
    </source>
</reference>
<dbReference type="NCBIfam" id="TIGR00654">
    <property type="entry name" value="PhzF_family"/>
    <property type="match status" value="1"/>
</dbReference>
<name>A0ABV0ELB4_9ENTE</name>
<evidence type="ECO:0008006" key="5">
    <source>
        <dbReference type="Google" id="ProtNLM"/>
    </source>
</evidence>
<evidence type="ECO:0000256" key="1">
    <source>
        <dbReference type="ARBA" id="ARBA00008270"/>
    </source>
</evidence>
<dbReference type="PIRSF" id="PIRSF016184">
    <property type="entry name" value="PhzC_PhzF"/>
    <property type="match status" value="1"/>
</dbReference>
<dbReference type="RefSeq" id="WP_207700536.1">
    <property type="nucleotide sequence ID" value="NZ_JAFREL020000001.1"/>
</dbReference>
<keyword evidence="4" id="KW-1185">Reference proteome</keyword>
<dbReference type="Proteomes" id="UP000664357">
    <property type="component" value="Unassembled WGS sequence"/>
</dbReference>
<sequence>MKQYIVDAFAEKLFEGNPAAVCILEEWLSEELMLKITQENNLSETAFTVKEGNHYHLRWFTPGGEIDLCGHATLATAFVLMNYIDKNLKTVIFDTLSGELIVRREQLLYQMQFPSYALTPVEITQEMTEVIGFKPLEAYMGRDLVCVLTDEKTVRMVQPDLEKAKELPGLLLHVTAAGQEFDCVSRSFAPKLGVSEDPVCGSGHCHISPLWAQKLGKKTLVARQASARGGTLQCTVTKDKVELAGQAILYAISELTIDQI</sequence>
<gene>
    <name evidence="3" type="ORF">JZO67_001312</name>
</gene>
<evidence type="ECO:0000313" key="3">
    <source>
        <dbReference type="EMBL" id="MEO1769361.1"/>
    </source>
</evidence>
<evidence type="ECO:0000256" key="2">
    <source>
        <dbReference type="ARBA" id="ARBA00023235"/>
    </source>
</evidence>
<accession>A0ABV0ELB4</accession>
<dbReference type="Gene3D" id="3.10.310.10">
    <property type="entry name" value="Diaminopimelate Epimerase, Chain A, domain 1"/>
    <property type="match status" value="2"/>
</dbReference>
<dbReference type="InterPro" id="IPR003719">
    <property type="entry name" value="Phenazine_PhzF-like"/>
</dbReference>
<dbReference type="PANTHER" id="PTHR13774">
    <property type="entry name" value="PHENAZINE BIOSYNTHESIS PROTEIN"/>
    <property type="match status" value="1"/>
</dbReference>
<comment type="caution">
    <text evidence="3">The sequence shown here is derived from an EMBL/GenBank/DDBJ whole genome shotgun (WGS) entry which is preliminary data.</text>
</comment>
<dbReference type="Pfam" id="PF02567">
    <property type="entry name" value="PhzC-PhzF"/>
    <property type="match status" value="1"/>
</dbReference>
<dbReference type="EMBL" id="JAFREL020000001">
    <property type="protein sequence ID" value="MEO1769361.1"/>
    <property type="molecule type" value="Genomic_DNA"/>
</dbReference>
<protein>
    <recommendedName>
        <fullName evidence="5">Phenazine biosynthesis protein</fullName>
    </recommendedName>
</protein>
<organism evidence="3 4">
    <name type="scientific">Candidatus Enterococcus ferrettii</name>
    <dbReference type="NCBI Taxonomy" id="2815324"/>
    <lineage>
        <taxon>Bacteria</taxon>
        <taxon>Bacillati</taxon>
        <taxon>Bacillota</taxon>
        <taxon>Bacilli</taxon>
        <taxon>Lactobacillales</taxon>
        <taxon>Enterococcaceae</taxon>
        <taxon>Enterococcus</taxon>
    </lineage>
</organism>
<proteinExistence type="inferred from homology"/>
<dbReference type="SUPFAM" id="SSF54506">
    <property type="entry name" value="Diaminopimelate epimerase-like"/>
    <property type="match status" value="1"/>
</dbReference>